<gene>
    <name evidence="3" type="ORF">F0U60_18485</name>
</gene>
<evidence type="ECO:0000313" key="4">
    <source>
        <dbReference type="Proteomes" id="UP001611383"/>
    </source>
</evidence>
<feature type="domain" description="B box-type" evidence="2">
    <location>
        <begin position="4"/>
        <end position="43"/>
    </location>
</feature>
<proteinExistence type="predicted"/>
<dbReference type="InterPro" id="IPR000315">
    <property type="entry name" value="Znf_B-box"/>
</dbReference>
<feature type="transmembrane region" description="Helical" evidence="1">
    <location>
        <begin position="258"/>
        <end position="280"/>
    </location>
</feature>
<keyword evidence="4" id="KW-1185">Reference proteome</keyword>
<accession>A0ABY9WVL7</accession>
<dbReference type="Gene3D" id="1.25.40.10">
    <property type="entry name" value="Tetratricopeptide repeat domain"/>
    <property type="match status" value="1"/>
</dbReference>
<evidence type="ECO:0000256" key="1">
    <source>
        <dbReference type="SAM" id="Phobius"/>
    </source>
</evidence>
<dbReference type="EMBL" id="CP043494">
    <property type="protein sequence ID" value="WNG45876.1"/>
    <property type="molecule type" value="Genomic_DNA"/>
</dbReference>
<dbReference type="InterPro" id="IPR011990">
    <property type="entry name" value="TPR-like_helical_dom_sf"/>
</dbReference>
<feature type="transmembrane region" description="Helical" evidence="1">
    <location>
        <begin position="83"/>
        <end position="104"/>
    </location>
</feature>
<organism evidence="3 4">
    <name type="scientific">Archangium minus</name>
    <dbReference type="NCBI Taxonomy" id="83450"/>
    <lineage>
        <taxon>Bacteria</taxon>
        <taxon>Pseudomonadati</taxon>
        <taxon>Myxococcota</taxon>
        <taxon>Myxococcia</taxon>
        <taxon>Myxococcales</taxon>
        <taxon>Cystobacterineae</taxon>
        <taxon>Archangiaceae</taxon>
        <taxon>Archangium</taxon>
    </lineage>
</organism>
<keyword evidence="1" id="KW-1133">Transmembrane helix</keyword>
<dbReference type="Proteomes" id="UP001611383">
    <property type="component" value="Chromosome"/>
</dbReference>
<keyword evidence="1" id="KW-0812">Transmembrane</keyword>
<sequence length="487" mass="52601">MPPKSPARCKRHPSSLAGWRCDGCGAALCPECVEARRMQTVDLLACRACGGRAELLILHRAEQASFSDRLGQVWRYPFTRQGLMFAAGLGAVLAIVGFVTQVTFIGARMLPATIGAGLFWGSFFTIMRSTTRGETEVPLPDYGDVFHDWLLPALKGVLATSVVWLPLLLYLVFVGGWDVVQYKDRLLNDPMFYTTGRFHSLPGETLLDDPIAWLLGLTTLAYLPMALMLAMTSNSLLDIFNPLKGVHGMVRLGRDYGVALGALLTLGCVYVVVHLVSSSLREVAFELIVSRWLAQVLECLVLFVMARVLGLLLYTRGDALGYGAPNDYLQPVLPNAAPSTVLNVGPTTLPPAQEPAAASGEPALSTEARVQELAAAVRARNVSQALSLYSALGFLPKSAITPEVHLFVGQAAASLGNNDLAVHALESAADSAPEDPLAPRALVLLARVLGERMQEAARAQDVYRYIVDRYPDTDASRFAQARLPPTS</sequence>
<name>A0ABY9WVL7_9BACT</name>
<feature type="transmembrane region" description="Helical" evidence="1">
    <location>
        <begin position="292"/>
        <end position="314"/>
    </location>
</feature>
<keyword evidence="1" id="KW-0472">Membrane</keyword>
<protein>
    <recommendedName>
        <fullName evidence="2">B box-type domain-containing protein</fullName>
    </recommendedName>
</protein>
<feature type="transmembrane region" description="Helical" evidence="1">
    <location>
        <begin position="110"/>
        <end position="127"/>
    </location>
</feature>
<feature type="transmembrane region" description="Helical" evidence="1">
    <location>
        <begin position="157"/>
        <end position="177"/>
    </location>
</feature>
<evidence type="ECO:0000259" key="2">
    <source>
        <dbReference type="PROSITE" id="PS50119"/>
    </source>
</evidence>
<evidence type="ECO:0000313" key="3">
    <source>
        <dbReference type="EMBL" id="WNG45876.1"/>
    </source>
</evidence>
<dbReference type="PROSITE" id="PS50119">
    <property type="entry name" value="ZF_BBOX"/>
    <property type="match status" value="1"/>
</dbReference>
<reference evidence="3 4" key="1">
    <citation type="submission" date="2019-08" db="EMBL/GenBank/DDBJ databases">
        <title>Archangium and Cystobacter genomes.</title>
        <authorList>
            <person name="Chen I.-C.K."/>
            <person name="Wielgoss S."/>
        </authorList>
    </citation>
    <scope>NUCLEOTIDE SEQUENCE [LARGE SCALE GENOMIC DNA]</scope>
    <source>
        <strain evidence="3 4">Cbm 6</strain>
    </source>
</reference>
<feature type="transmembrane region" description="Helical" evidence="1">
    <location>
        <begin position="211"/>
        <end position="237"/>
    </location>
</feature>